<evidence type="ECO:0000256" key="4">
    <source>
        <dbReference type="ARBA" id="ARBA00022692"/>
    </source>
</evidence>
<dbReference type="OrthoDB" id="2563390at2"/>
<feature type="transmembrane region" description="Helical" evidence="7">
    <location>
        <begin position="108"/>
        <end position="128"/>
    </location>
</feature>
<dbReference type="PROSITE" id="PS50928">
    <property type="entry name" value="ABC_TM1"/>
    <property type="match status" value="1"/>
</dbReference>
<dbReference type="GO" id="GO:0055085">
    <property type="term" value="P:transmembrane transport"/>
    <property type="evidence" value="ECO:0007669"/>
    <property type="project" value="InterPro"/>
</dbReference>
<keyword evidence="3" id="KW-1003">Cell membrane</keyword>
<name>A0A5S5CBE9_9BACL</name>
<organism evidence="9 10">
    <name type="scientific">Paenibacillus methanolicus</name>
    <dbReference type="NCBI Taxonomy" id="582686"/>
    <lineage>
        <taxon>Bacteria</taxon>
        <taxon>Bacillati</taxon>
        <taxon>Bacillota</taxon>
        <taxon>Bacilli</taxon>
        <taxon>Bacillales</taxon>
        <taxon>Paenibacillaceae</taxon>
        <taxon>Paenibacillus</taxon>
    </lineage>
</organism>
<evidence type="ECO:0000256" key="7">
    <source>
        <dbReference type="RuleBase" id="RU363032"/>
    </source>
</evidence>
<gene>
    <name evidence="9" type="ORF">BCM02_103151</name>
</gene>
<evidence type="ECO:0000256" key="3">
    <source>
        <dbReference type="ARBA" id="ARBA00022475"/>
    </source>
</evidence>
<dbReference type="Proteomes" id="UP000323257">
    <property type="component" value="Unassembled WGS sequence"/>
</dbReference>
<evidence type="ECO:0000256" key="6">
    <source>
        <dbReference type="ARBA" id="ARBA00023136"/>
    </source>
</evidence>
<feature type="transmembrane region" description="Helical" evidence="7">
    <location>
        <begin position="12"/>
        <end position="33"/>
    </location>
</feature>
<dbReference type="EMBL" id="VNHS01000003">
    <property type="protein sequence ID" value="TYP76489.1"/>
    <property type="molecule type" value="Genomic_DNA"/>
</dbReference>
<protein>
    <submittedName>
        <fullName evidence="9">Putative aldouronate transport system permease protein</fullName>
    </submittedName>
</protein>
<dbReference type="PANTHER" id="PTHR43744">
    <property type="entry name" value="ABC TRANSPORTER PERMEASE PROTEIN MG189-RELATED-RELATED"/>
    <property type="match status" value="1"/>
</dbReference>
<comment type="subcellular location">
    <subcellularLocation>
        <location evidence="1 7">Cell membrane</location>
        <topology evidence="1 7">Multi-pass membrane protein</topology>
    </subcellularLocation>
</comment>
<dbReference type="InterPro" id="IPR035906">
    <property type="entry name" value="MetI-like_sf"/>
</dbReference>
<comment type="similarity">
    <text evidence="7">Belongs to the binding-protein-dependent transport system permease family.</text>
</comment>
<evidence type="ECO:0000256" key="1">
    <source>
        <dbReference type="ARBA" id="ARBA00004651"/>
    </source>
</evidence>
<dbReference type="Pfam" id="PF00528">
    <property type="entry name" value="BPD_transp_1"/>
    <property type="match status" value="1"/>
</dbReference>
<dbReference type="CDD" id="cd06261">
    <property type="entry name" value="TM_PBP2"/>
    <property type="match status" value="1"/>
</dbReference>
<feature type="transmembrane region" description="Helical" evidence="7">
    <location>
        <begin position="140"/>
        <end position="160"/>
    </location>
</feature>
<evidence type="ECO:0000256" key="5">
    <source>
        <dbReference type="ARBA" id="ARBA00022989"/>
    </source>
</evidence>
<reference evidence="9 10" key="1">
    <citation type="submission" date="2019-07" db="EMBL/GenBank/DDBJ databases">
        <title>Genomic Encyclopedia of Type Strains, Phase III (KMG-III): the genomes of soil and plant-associated and newly described type strains.</title>
        <authorList>
            <person name="Whitman W."/>
        </authorList>
    </citation>
    <scope>NUCLEOTIDE SEQUENCE [LARGE SCALE GENOMIC DNA]</scope>
    <source>
        <strain evidence="9 10">BL24</strain>
    </source>
</reference>
<feature type="transmembrane region" description="Helical" evidence="7">
    <location>
        <begin position="256"/>
        <end position="276"/>
    </location>
</feature>
<dbReference type="GO" id="GO:0005886">
    <property type="term" value="C:plasma membrane"/>
    <property type="evidence" value="ECO:0007669"/>
    <property type="project" value="UniProtKB-SubCell"/>
</dbReference>
<keyword evidence="10" id="KW-1185">Reference proteome</keyword>
<keyword evidence="2 7" id="KW-0813">Transport</keyword>
<keyword evidence="4 7" id="KW-0812">Transmembrane</keyword>
<dbReference type="Gene3D" id="1.10.3720.10">
    <property type="entry name" value="MetI-like"/>
    <property type="match status" value="1"/>
</dbReference>
<feature type="transmembrane region" description="Helical" evidence="7">
    <location>
        <begin position="181"/>
        <end position="203"/>
    </location>
</feature>
<dbReference type="RefSeq" id="WP_148928908.1">
    <property type="nucleotide sequence ID" value="NZ_VNHS01000003.1"/>
</dbReference>
<sequence length="291" mass="32816">MKDSFGDKIFYACNYGILLLIALTCLFPLLHIVSLSLSDAHSIMSGIVTFWPRGWSIESYRQLFENTRIIPAFGNSAVITLVGSAISMIMTILTAYPLSRAYFIGRRFFTLAAVFTMMFAGGMIPHYLLMKQLGLINTYWSLWLPAAVSVYNLLVLRTFFANVPEEIEEAARMDGCGEWRMLMRIMLPLSLPALATLTLFYAVGYWNSFMSVLIYINETHKYNLTVLVQQMIRKQSVLTEMVYAQPDDVAEITGEGIKAAGIMVMIIPMLIVYPLLQRYFVKGVMLGSVKG</sequence>
<dbReference type="PANTHER" id="PTHR43744:SF9">
    <property type="entry name" value="POLYGALACTURONAN_RHAMNOGALACTURONAN TRANSPORT SYSTEM PERMEASE PROTEIN YTCP"/>
    <property type="match status" value="1"/>
</dbReference>
<keyword evidence="5 7" id="KW-1133">Transmembrane helix</keyword>
<dbReference type="InterPro" id="IPR000515">
    <property type="entry name" value="MetI-like"/>
</dbReference>
<evidence type="ECO:0000259" key="8">
    <source>
        <dbReference type="PROSITE" id="PS50928"/>
    </source>
</evidence>
<evidence type="ECO:0000313" key="10">
    <source>
        <dbReference type="Proteomes" id="UP000323257"/>
    </source>
</evidence>
<keyword evidence="6 7" id="KW-0472">Membrane</keyword>
<evidence type="ECO:0000313" key="9">
    <source>
        <dbReference type="EMBL" id="TYP76489.1"/>
    </source>
</evidence>
<proteinExistence type="inferred from homology"/>
<comment type="caution">
    <text evidence="9">The sequence shown here is derived from an EMBL/GenBank/DDBJ whole genome shotgun (WGS) entry which is preliminary data.</text>
</comment>
<accession>A0A5S5CBE9</accession>
<evidence type="ECO:0000256" key="2">
    <source>
        <dbReference type="ARBA" id="ARBA00022448"/>
    </source>
</evidence>
<feature type="domain" description="ABC transmembrane type-1" evidence="8">
    <location>
        <begin position="73"/>
        <end position="276"/>
    </location>
</feature>
<dbReference type="AlphaFoldDB" id="A0A5S5CBE9"/>
<dbReference type="SUPFAM" id="SSF161098">
    <property type="entry name" value="MetI-like"/>
    <property type="match status" value="1"/>
</dbReference>
<feature type="transmembrane region" description="Helical" evidence="7">
    <location>
        <begin position="69"/>
        <end position="96"/>
    </location>
</feature>